<dbReference type="OrthoDB" id="5823276at2759"/>
<evidence type="ECO:0000313" key="4">
    <source>
        <dbReference type="WBParaSite" id="ASIM_0000927401-mRNA-1"/>
    </source>
</evidence>
<organism evidence="4">
    <name type="scientific">Anisakis simplex</name>
    <name type="common">Herring worm</name>
    <dbReference type="NCBI Taxonomy" id="6269"/>
    <lineage>
        <taxon>Eukaryota</taxon>
        <taxon>Metazoa</taxon>
        <taxon>Ecdysozoa</taxon>
        <taxon>Nematoda</taxon>
        <taxon>Chromadorea</taxon>
        <taxon>Rhabditida</taxon>
        <taxon>Spirurina</taxon>
        <taxon>Ascaridomorpha</taxon>
        <taxon>Ascaridoidea</taxon>
        <taxon>Anisakidae</taxon>
        <taxon>Anisakis</taxon>
        <taxon>Anisakis simplex complex</taxon>
    </lineage>
</organism>
<evidence type="ECO:0000313" key="2">
    <source>
        <dbReference type="EMBL" id="VDK36002.1"/>
    </source>
</evidence>
<dbReference type="AlphaFoldDB" id="A0A0M3JNN3"/>
<dbReference type="Proteomes" id="UP000267096">
    <property type="component" value="Unassembled WGS sequence"/>
</dbReference>
<reference evidence="4" key="1">
    <citation type="submission" date="2017-02" db="UniProtKB">
        <authorList>
            <consortium name="WormBaseParasite"/>
        </authorList>
    </citation>
    <scope>IDENTIFICATION</scope>
</reference>
<accession>A0A0M3JNN3</accession>
<name>A0A0M3JNN3_ANISI</name>
<keyword evidence="1" id="KW-0732">Signal</keyword>
<dbReference type="EMBL" id="UYRR01026085">
    <property type="protein sequence ID" value="VDK36002.1"/>
    <property type="molecule type" value="Genomic_DNA"/>
</dbReference>
<evidence type="ECO:0000256" key="1">
    <source>
        <dbReference type="SAM" id="SignalP"/>
    </source>
</evidence>
<gene>
    <name evidence="2" type="ORF">ASIM_LOCUS9010</name>
</gene>
<evidence type="ECO:0000313" key="3">
    <source>
        <dbReference type="Proteomes" id="UP000267096"/>
    </source>
</evidence>
<feature type="signal peptide" evidence="1">
    <location>
        <begin position="1"/>
        <end position="35"/>
    </location>
</feature>
<reference evidence="2 3" key="2">
    <citation type="submission" date="2018-11" db="EMBL/GenBank/DDBJ databases">
        <authorList>
            <consortium name="Pathogen Informatics"/>
        </authorList>
    </citation>
    <scope>NUCLEOTIDE SEQUENCE [LARGE SCALE GENOMIC DNA]</scope>
</reference>
<feature type="chain" id="PRO_5043120923" evidence="1">
    <location>
        <begin position="36"/>
        <end position="149"/>
    </location>
</feature>
<protein>
    <submittedName>
        <fullName evidence="4">Epididymal secretory protein E1</fullName>
    </submittedName>
</protein>
<dbReference type="WBParaSite" id="ASIM_0000927401-mRNA-1">
    <property type="protein sequence ID" value="ASIM_0000927401-mRNA-1"/>
    <property type="gene ID" value="ASIM_0000927401"/>
</dbReference>
<keyword evidence="3" id="KW-1185">Reference proteome</keyword>
<sequence>MDELRGMNFIKMVQKILLPMDLFLQWLQVLGLVSSSQTCVCGGEMVTENKGTLTGKRWACRHNWCRKKRGFLVGSFFENTSLTPQEVFQLSYYWCRNTHTISEIQFDMRREDGSTLRTRTTVDWNNFFRDIRVEYFIQNPVCRESYDSR</sequence>
<proteinExistence type="predicted"/>